<dbReference type="PANTHER" id="PTHR36754:SF2">
    <property type="entry name" value="E3 UBIQUITIN-PROTEIN LIGASE TRIM37"/>
    <property type="match status" value="1"/>
</dbReference>
<feature type="region of interest" description="Disordered" evidence="7">
    <location>
        <begin position="511"/>
        <end position="540"/>
    </location>
</feature>
<feature type="region of interest" description="Disordered" evidence="7">
    <location>
        <begin position="1"/>
        <end position="24"/>
    </location>
</feature>
<dbReference type="Gene3D" id="2.60.210.10">
    <property type="entry name" value="Apoptosis, Tumor Necrosis Factor Receptor Associated Protein 2, Chain A"/>
    <property type="match status" value="1"/>
</dbReference>
<evidence type="ECO:0000313" key="8">
    <source>
        <dbReference type="EnsemblMetazoa" id="AAEL021579-PC"/>
    </source>
</evidence>
<feature type="compositionally biased region" description="Low complexity" evidence="7">
    <location>
        <begin position="513"/>
        <end position="523"/>
    </location>
</feature>
<feature type="compositionally biased region" description="Low complexity" evidence="7">
    <location>
        <begin position="778"/>
        <end position="794"/>
    </location>
</feature>
<keyword evidence="5" id="KW-0862">Zinc</keyword>
<keyword evidence="9" id="KW-1185">Reference proteome</keyword>
<dbReference type="Gene3D" id="3.30.160.60">
    <property type="entry name" value="Classic Zinc Finger"/>
    <property type="match status" value="1"/>
</dbReference>
<keyword evidence="6" id="KW-0175">Coiled coil</keyword>
<dbReference type="Pfam" id="PF00643">
    <property type="entry name" value="zf-B_box"/>
    <property type="match status" value="1"/>
</dbReference>
<dbReference type="GO" id="GO:0005778">
    <property type="term" value="C:peroxisomal membrane"/>
    <property type="evidence" value="ECO:0007669"/>
    <property type="project" value="TreeGrafter"/>
</dbReference>
<dbReference type="GO" id="GO:0016235">
    <property type="term" value="C:aggresome"/>
    <property type="evidence" value="ECO:0007669"/>
    <property type="project" value="TreeGrafter"/>
</dbReference>
<evidence type="ECO:0000256" key="6">
    <source>
        <dbReference type="SAM" id="Coils"/>
    </source>
</evidence>
<evidence type="ECO:0000256" key="1">
    <source>
        <dbReference type="ARBA" id="ARBA00004496"/>
    </source>
</evidence>
<gene>
    <name evidence="8" type="primary">5576280</name>
</gene>
<feature type="region of interest" description="Disordered" evidence="7">
    <location>
        <begin position="466"/>
        <end position="494"/>
    </location>
</feature>
<reference evidence="8 9" key="1">
    <citation type="submission" date="2017-06" db="EMBL/GenBank/DDBJ databases">
        <title>Aedes aegypti genome working group (AGWG) sequencing and assembly.</title>
        <authorList>
            <consortium name="Aedes aegypti Genome Working Group (AGWG)"/>
            <person name="Matthews B.J."/>
        </authorList>
    </citation>
    <scope>NUCLEOTIDE SEQUENCE [LARGE SCALE GENOMIC DNA]</scope>
    <source>
        <strain evidence="8 9">LVP_AGWG</strain>
    </source>
</reference>
<dbReference type="InParanoid" id="A0A6I8TZX9"/>
<feature type="region of interest" description="Disordered" evidence="7">
    <location>
        <begin position="828"/>
        <end position="911"/>
    </location>
</feature>
<feature type="compositionally biased region" description="Polar residues" evidence="7">
    <location>
        <begin position="470"/>
        <end position="479"/>
    </location>
</feature>
<dbReference type="SUPFAM" id="SSF57845">
    <property type="entry name" value="B-box zinc-binding domain"/>
    <property type="match status" value="1"/>
</dbReference>
<evidence type="ECO:0000256" key="4">
    <source>
        <dbReference type="ARBA" id="ARBA00022771"/>
    </source>
</evidence>
<evidence type="ECO:0000256" key="5">
    <source>
        <dbReference type="ARBA" id="ARBA00022833"/>
    </source>
</evidence>
<dbReference type="InterPro" id="IPR003649">
    <property type="entry name" value="Bbox_C"/>
</dbReference>
<dbReference type="SMART" id="SM00336">
    <property type="entry name" value="BBOX"/>
    <property type="match status" value="1"/>
</dbReference>
<keyword evidence="2" id="KW-0963">Cytoplasm</keyword>
<feature type="compositionally biased region" description="Low complexity" evidence="7">
    <location>
        <begin position="828"/>
        <end position="845"/>
    </location>
</feature>
<dbReference type="SUPFAM" id="SSF57850">
    <property type="entry name" value="RING/U-box"/>
    <property type="match status" value="1"/>
</dbReference>
<feature type="compositionally biased region" description="Polar residues" evidence="7">
    <location>
        <begin position="846"/>
        <end position="863"/>
    </location>
</feature>
<protein>
    <submittedName>
        <fullName evidence="8">Uncharacterized protein</fullName>
    </submittedName>
</protein>
<feature type="region of interest" description="Disordered" evidence="7">
    <location>
        <begin position="775"/>
        <end position="804"/>
    </location>
</feature>
<dbReference type="PROSITE" id="PS50089">
    <property type="entry name" value="ZF_RING_2"/>
    <property type="match status" value="1"/>
</dbReference>
<dbReference type="InterPro" id="IPR008974">
    <property type="entry name" value="TRAF-like"/>
</dbReference>
<dbReference type="GO" id="GO:0006513">
    <property type="term" value="P:protein monoubiquitination"/>
    <property type="evidence" value="ECO:0007669"/>
    <property type="project" value="TreeGrafter"/>
</dbReference>
<dbReference type="Proteomes" id="UP000008820">
    <property type="component" value="Chromosome 2"/>
</dbReference>
<dbReference type="InterPro" id="IPR002083">
    <property type="entry name" value="MATH/TRAF_dom"/>
</dbReference>
<dbReference type="SMART" id="SM00502">
    <property type="entry name" value="BBC"/>
    <property type="match status" value="1"/>
</dbReference>
<dbReference type="GO" id="GO:0061630">
    <property type="term" value="F:ubiquitin protein ligase activity"/>
    <property type="evidence" value="ECO:0007669"/>
    <property type="project" value="TreeGrafter"/>
</dbReference>
<feature type="region of interest" description="Disordered" evidence="7">
    <location>
        <begin position="564"/>
        <end position="635"/>
    </location>
</feature>
<dbReference type="PROSITE" id="PS50119">
    <property type="entry name" value="ZF_BBOX"/>
    <property type="match status" value="1"/>
</dbReference>
<dbReference type="GO" id="GO:0031625">
    <property type="term" value="F:ubiquitin protein ligase binding"/>
    <property type="evidence" value="ECO:0007669"/>
    <property type="project" value="TreeGrafter"/>
</dbReference>
<evidence type="ECO:0000256" key="3">
    <source>
        <dbReference type="ARBA" id="ARBA00022723"/>
    </source>
</evidence>
<dbReference type="InterPro" id="IPR037299">
    <property type="entry name" value="TRIM37_MATH"/>
</dbReference>
<dbReference type="GO" id="GO:0005164">
    <property type="term" value="F:tumor necrosis factor receptor binding"/>
    <property type="evidence" value="ECO:0007669"/>
    <property type="project" value="TreeGrafter"/>
</dbReference>
<reference evidence="8" key="2">
    <citation type="submission" date="2020-05" db="UniProtKB">
        <authorList>
            <consortium name="EnsemblMetazoa"/>
        </authorList>
    </citation>
    <scope>IDENTIFICATION</scope>
    <source>
        <strain evidence="8">LVP_AGWG</strain>
    </source>
</reference>
<keyword evidence="4" id="KW-0863">Zinc-finger</keyword>
<dbReference type="InterPro" id="IPR001841">
    <property type="entry name" value="Znf_RING"/>
</dbReference>
<feature type="compositionally biased region" description="Polar residues" evidence="7">
    <location>
        <begin position="1049"/>
        <end position="1066"/>
    </location>
</feature>
<dbReference type="GO" id="GO:0008270">
    <property type="term" value="F:zinc ion binding"/>
    <property type="evidence" value="ECO:0007669"/>
    <property type="project" value="UniProtKB-KW"/>
</dbReference>
<dbReference type="InterPro" id="IPR000315">
    <property type="entry name" value="Znf_B-box"/>
</dbReference>
<feature type="region of interest" description="Disordered" evidence="7">
    <location>
        <begin position="1049"/>
        <end position="1074"/>
    </location>
</feature>
<dbReference type="CDD" id="cd16619">
    <property type="entry name" value="mRING-HC-C4C4_TRIM37_C-VIII"/>
    <property type="match status" value="1"/>
</dbReference>
<dbReference type="SMART" id="SM00061">
    <property type="entry name" value="MATH"/>
    <property type="match status" value="1"/>
</dbReference>
<organism evidence="8 9">
    <name type="scientific">Aedes aegypti</name>
    <name type="common">Yellowfever mosquito</name>
    <name type="synonym">Culex aegypti</name>
    <dbReference type="NCBI Taxonomy" id="7159"/>
    <lineage>
        <taxon>Eukaryota</taxon>
        <taxon>Metazoa</taxon>
        <taxon>Ecdysozoa</taxon>
        <taxon>Arthropoda</taxon>
        <taxon>Hexapoda</taxon>
        <taxon>Insecta</taxon>
        <taxon>Pterygota</taxon>
        <taxon>Neoptera</taxon>
        <taxon>Endopterygota</taxon>
        <taxon>Diptera</taxon>
        <taxon>Nematocera</taxon>
        <taxon>Culicoidea</taxon>
        <taxon>Culicidae</taxon>
        <taxon>Culicinae</taxon>
        <taxon>Aedini</taxon>
        <taxon>Aedes</taxon>
        <taxon>Stegomyia</taxon>
    </lineage>
</organism>
<feature type="compositionally biased region" description="Polar residues" evidence="7">
    <location>
        <begin position="795"/>
        <end position="804"/>
    </location>
</feature>
<dbReference type="GO" id="GO:0070842">
    <property type="term" value="P:aggresome assembly"/>
    <property type="evidence" value="ECO:0007669"/>
    <property type="project" value="TreeGrafter"/>
</dbReference>
<dbReference type="AlphaFoldDB" id="A0A6I8TZX9"/>
<dbReference type="CDD" id="cd19779">
    <property type="entry name" value="Bbox2_TRIM37_C-VIII"/>
    <property type="match status" value="1"/>
</dbReference>
<evidence type="ECO:0000313" key="9">
    <source>
        <dbReference type="Proteomes" id="UP000008820"/>
    </source>
</evidence>
<name>A0A6I8TZX9_AEDAE</name>
<dbReference type="SUPFAM" id="SSF49599">
    <property type="entry name" value="TRAF domain-like"/>
    <property type="match status" value="1"/>
</dbReference>
<comment type="subcellular location">
    <subcellularLocation>
        <location evidence="1">Cytoplasm</location>
    </subcellularLocation>
</comment>
<dbReference type="PROSITE" id="PS50144">
    <property type="entry name" value="MATH"/>
    <property type="match status" value="1"/>
</dbReference>
<evidence type="ECO:0000256" key="2">
    <source>
        <dbReference type="ARBA" id="ARBA00022490"/>
    </source>
</evidence>
<sequence>MAKRLGPGPPAGNGASNPSSGQNDHLRETISDVFRCFICMEKLQEAHLCPHCSKLCCYLCISRWLTEQRRQCPHCRATLHVSDLVNCRWFEDVAVHIENLQQICQNIKSSNLNHRDQDQCPTHKEKLSVFCWTCMKCICHQCALWGGTHSGHTFKQLELVYETHLAQVKEEQQQLKSRLLELISLVQDVEQNVNTVRSAKDERVSEMRTAVNLMAGRLESQLKGKFGTLMDRKTSLTQETEQLEHLLQEIEHQLNTCSKSQLIMKSAELLKMINQVRTKPMTSYVTAPVAADFISEIVPAYDTGVFIMQNFTKLQKKAEPVYSNPLYVNGLCWRLKVYPGGNGAMRKEYLCVYLELTVGYPEASTYEYRLQMIHPNSSKIIQREFVSDFEVGECWGYNRFCRLDALAEEGYLNTINDTLELRYQVRPTTFYQKCRDQQWYINNLLRTQALHLTEIKTLSERLTRTERMLGQNTSKQASSMEIAPHKSHSASDAISPASYNSRRLNVKHFLKLNSSSTRRSSNNETPSKSPINHSNTNYGHTSADEFSALLSSLQMQSYNVASGSGTLASHRKESQSKTLVKVGPSSSTFVGPKNTQLSVSQSSPNLQSHHSHSGTDSDDEFGTDRNENNSNDRNIRKLNTAEIHISFEDASSFDDNEVDPEEVLSGENDVEYAELSMTQRLPTKSNTNVADSSNIANASQSSVVSGSVTEDTTALDEELMLLTLFDDTPLNSASLNESGSVLSNQTGRTSIRQPVISASVFESLLEPPRLNAIPLTVNDSDSTESNSNSAATTSINGEDNNLVWNSQKPYDRFDRMLNNIQLMEKAATGASSTSNTSNAVNSRVSEQTTDASWSVPVSRSNSTSERKVGQSHALYDALSSSARNRKRERDWDAQQRNNLSLSTNRSDSPLHMDVNQCINLDASASNPNSSKNWVGILNLDRTNVPSTSKDYHKHIAHDTSFWTNVFFPSTSSEGIGQQLQQMDQELRNPSIQLDNSGKSSQISAQAACAVNNPSGSQSDVGRLKVNYFKKLKKIKNTLNGNIELENVANESSRGTSTSQINKNGSLSDEETCHE</sequence>
<dbReference type="Pfam" id="PF22486">
    <property type="entry name" value="MATH_2"/>
    <property type="match status" value="1"/>
</dbReference>
<dbReference type="OrthoDB" id="192247at2759"/>
<dbReference type="EnsemblMetazoa" id="AAEL021579-RC">
    <property type="protein sequence ID" value="AAEL021579-PC"/>
    <property type="gene ID" value="AAEL021579"/>
</dbReference>
<feature type="compositionally biased region" description="Polar residues" evidence="7">
    <location>
        <begin position="894"/>
        <end position="907"/>
    </location>
</feature>
<dbReference type="CDD" id="cd03773">
    <property type="entry name" value="MATH_TRIM37"/>
    <property type="match status" value="1"/>
</dbReference>
<feature type="compositionally biased region" description="Polar residues" evidence="7">
    <location>
        <begin position="524"/>
        <end position="540"/>
    </location>
</feature>
<dbReference type="PANTHER" id="PTHR36754">
    <property type="entry name" value="E3 UBIQUITIN-PROTEIN LIGASE TRIM37"/>
    <property type="match status" value="1"/>
</dbReference>
<dbReference type="InterPro" id="IPR053003">
    <property type="entry name" value="TRIM_RBCC_E3_ubiq-ligases"/>
</dbReference>
<dbReference type="Gene3D" id="3.30.40.10">
    <property type="entry name" value="Zinc/RING finger domain, C3HC4 (zinc finger)"/>
    <property type="match status" value="1"/>
</dbReference>
<dbReference type="InterPro" id="IPR013083">
    <property type="entry name" value="Znf_RING/FYVE/PHD"/>
</dbReference>
<proteinExistence type="predicted"/>
<keyword evidence="3" id="KW-0479">Metal-binding</keyword>
<accession>A0A6I8TZX9</accession>
<evidence type="ECO:0000256" key="7">
    <source>
        <dbReference type="SAM" id="MobiDB-lite"/>
    </source>
</evidence>
<feature type="compositionally biased region" description="Low complexity" evidence="7">
    <location>
        <begin position="12"/>
        <end position="21"/>
    </location>
</feature>
<dbReference type="GO" id="GO:0051865">
    <property type="term" value="P:protein autoubiquitination"/>
    <property type="evidence" value="ECO:0007669"/>
    <property type="project" value="TreeGrafter"/>
</dbReference>
<feature type="coiled-coil region" evidence="6">
    <location>
        <begin position="154"/>
        <end position="192"/>
    </location>
</feature>
<feature type="compositionally biased region" description="Polar residues" evidence="7">
    <location>
        <begin position="584"/>
        <end position="607"/>
    </location>
</feature>